<reference evidence="12" key="1">
    <citation type="journal article" date="2023" name="BMC Genomics">
        <title>Chromosome-level genome assemblies of Cutaneotrichosporon spp. (Trichosporonales, Basidiomycota) reveal imbalanced evolution between nucleotide sequences and chromosome synteny.</title>
        <authorList>
            <person name="Kobayashi Y."/>
            <person name="Kayamori A."/>
            <person name="Aoki K."/>
            <person name="Shiwa Y."/>
            <person name="Matsutani M."/>
            <person name="Fujita N."/>
            <person name="Sugita T."/>
            <person name="Iwasaki W."/>
            <person name="Tanaka N."/>
            <person name="Takashima M."/>
        </authorList>
    </citation>
    <scope>NUCLEOTIDE SEQUENCE</scope>
    <source>
        <strain evidence="12">HIS019</strain>
    </source>
</reference>
<feature type="compositionally biased region" description="Basic and acidic residues" evidence="10">
    <location>
        <begin position="818"/>
        <end position="829"/>
    </location>
</feature>
<keyword evidence="5" id="KW-0418">Kinase</keyword>
<name>A0AA48LAD6_9TREE</name>
<keyword evidence="6 9" id="KW-0067">ATP-binding</keyword>
<dbReference type="InterPro" id="IPR017441">
    <property type="entry name" value="Protein_kinase_ATP_BS"/>
</dbReference>
<dbReference type="EMBL" id="AP028219">
    <property type="protein sequence ID" value="BEI94939.1"/>
    <property type="molecule type" value="Genomic_DNA"/>
</dbReference>
<evidence type="ECO:0000256" key="3">
    <source>
        <dbReference type="ARBA" id="ARBA00022679"/>
    </source>
</evidence>
<dbReference type="Gene3D" id="1.10.510.10">
    <property type="entry name" value="Transferase(Phosphotransferase) domain 1"/>
    <property type="match status" value="1"/>
</dbReference>
<keyword evidence="13" id="KW-1185">Reference proteome</keyword>
<keyword evidence="2" id="KW-0723">Serine/threonine-protein kinase</keyword>
<feature type="compositionally biased region" description="Basic and acidic residues" evidence="10">
    <location>
        <begin position="437"/>
        <end position="449"/>
    </location>
</feature>
<evidence type="ECO:0000256" key="9">
    <source>
        <dbReference type="PROSITE-ProRule" id="PRU10141"/>
    </source>
</evidence>
<proteinExistence type="predicted"/>
<feature type="compositionally biased region" description="Polar residues" evidence="10">
    <location>
        <begin position="26"/>
        <end position="35"/>
    </location>
</feature>
<dbReference type="InterPro" id="IPR000719">
    <property type="entry name" value="Prot_kinase_dom"/>
</dbReference>
<dbReference type="InterPro" id="IPR008271">
    <property type="entry name" value="Ser/Thr_kinase_AS"/>
</dbReference>
<dbReference type="PROSITE" id="PS00107">
    <property type="entry name" value="PROTEIN_KINASE_ATP"/>
    <property type="match status" value="1"/>
</dbReference>
<evidence type="ECO:0000256" key="6">
    <source>
        <dbReference type="ARBA" id="ARBA00022840"/>
    </source>
</evidence>
<feature type="compositionally biased region" description="Low complexity" evidence="10">
    <location>
        <begin position="780"/>
        <end position="798"/>
    </location>
</feature>
<dbReference type="PROSITE" id="PS50011">
    <property type="entry name" value="PROTEIN_KINASE_DOM"/>
    <property type="match status" value="1"/>
</dbReference>
<dbReference type="GO" id="GO:0004674">
    <property type="term" value="F:protein serine/threonine kinase activity"/>
    <property type="evidence" value="ECO:0007669"/>
    <property type="project" value="UniProtKB-KW"/>
</dbReference>
<evidence type="ECO:0000256" key="10">
    <source>
        <dbReference type="SAM" id="MobiDB-lite"/>
    </source>
</evidence>
<accession>A0AA48LAD6</accession>
<feature type="region of interest" description="Disordered" evidence="10">
    <location>
        <begin position="754"/>
        <end position="846"/>
    </location>
</feature>
<comment type="catalytic activity">
    <reaction evidence="7">
        <text>L-threonyl-[protein] + ATP = O-phospho-L-threonyl-[protein] + ADP + H(+)</text>
        <dbReference type="Rhea" id="RHEA:46608"/>
        <dbReference type="Rhea" id="RHEA-COMP:11060"/>
        <dbReference type="Rhea" id="RHEA-COMP:11605"/>
        <dbReference type="ChEBI" id="CHEBI:15378"/>
        <dbReference type="ChEBI" id="CHEBI:30013"/>
        <dbReference type="ChEBI" id="CHEBI:30616"/>
        <dbReference type="ChEBI" id="CHEBI:61977"/>
        <dbReference type="ChEBI" id="CHEBI:456216"/>
        <dbReference type="EC" id="2.7.11.1"/>
    </reaction>
</comment>
<sequence>MAATAASPAGTPPTPPSGLPAFARVTSASLLQRNASTSSSISTTTSESSSSLVAVPIRPPPIQTRTAATPEAQLPSDAGADYSEPEPAGMYGGRGFARNGPRMARQATDPPRSIGTSGRQTPSIITCNTGRSPSVPRNLSPTTPRATRLPLPESMMTGAPHSPQALRVTVADDDGPGTPARPQHTSSSPGTPTTLRGIPKSRNQSMDSSHAALSERERRQSQLSTQSSGSAASRRPSRRDYIFGDELGRGSYSTVVLATAAANGALSASPRGHAQQFAIKIMNQAHLIQEKKAKYAHIERDALIRLSLPRSSMSPTARAGHRRGLSNSSSTGGGPNRKSGPHHLRADSGGGSSAVTMIASPSGGLRDRPLAIADSPTTGTIPLSPLLTSGRLGTRTNEPLEILEDSPRSKPPSPVKEESSDGQSDGGTASEPLQLHPRREGSTDQDSMRMRTPRKRRQSLAPSERSARSSKSVTGGQQVFGHPGIIRLYCTFADKTSVYYVLELASNGELAAVIRRYGSLDLTSTRYYAAQLIDTLEFIHEREIIHRDVKPENLLLDNEMRLKVTDFGSAKILGRKEEPTETSKRSFVGSADYVSPEVLRSEPATFASDIWAFGVVLFDFITGKSPFRSATEFLTFQKVLKRELEFPKGFDPAARSLVELCLDLEASGRPNPQEIKTHPFFAGVDWNNIWSAPAPKITTGMTLPQKTLAQVALDSDVWAAFDDDESDGEFGDHSQEPQYNRFAAAEAVQAVDFPDEELDPPRPAWLEEEVGPRPPRQPKPRGWSTSSSSSGGRLSGLLDTMGINPTFAHRAGSGRVSRTSDRGSYDDRSPSQSRTSSPEARYRGVAHTDNSRWMPLLVANERIVLSTGMSIKPTSAVPLPSFLLPSAKRRQLIMTDLPRLLAVKDDPETGEPRVKTEFQFISHPIPSHMKAVVYNHGGADRDESAIQYVLEVQEKGSKLFVIQTATQAFTCIADTGDIRAAWMHTLRRAV</sequence>
<feature type="compositionally biased region" description="Polar residues" evidence="10">
    <location>
        <begin position="114"/>
        <end position="140"/>
    </location>
</feature>
<dbReference type="PANTHER" id="PTHR24356">
    <property type="entry name" value="SERINE/THREONINE-PROTEIN KINASE"/>
    <property type="match status" value="1"/>
</dbReference>
<dbReference type="GeneID" id="85498809"/>
<protein>
    <recommendedName>
        <fullName evidence="1">non-specific serine/threonine protein kinase</fullName>
        <ecNumber evidence="1">2.7.11.1</ecNumber>
    </recommendedName>
</protein>
<dbReference type="InterPro" id="IPR011009">
    <property type="entry name" value="Kinase-like_dom_sf"/>
</dbReference>
<keyword evidence="3" id="KW-0808">Transferase</keyword>
<evidence type="ECO:0000313" key="12">
    <source>
        <dbReference type="EMBL" id="BEI94939.1"/>
    </source>
</evidence>
<feature type="compositionally biased region" description="Low complexity" evidence="10">
    <location>
        <begin position="141"/>
        <end position="152"/>
    </location>
</feature>
<feature type="region of interest" description="Disordered" evidence="10">
    <location>
        <begin position="312"/>
        <end position="476"/>
    </location>
</feature>
<organism evidence="12 13">
    <name type="scientific">Cutaneotrichosporon cavernicola</name>
    <dbReference type="NCBI Taxonomy" id="279322"/>
    <lineage>
        <taxon>Eukaryota</taxon>
        <taxon>Fungi</taxon>
        <taxon>Dikarya</taxon>
        <taxon>Basidiomycota</taxon>
        <taxon>Agaricomycotina</taxon>
        <taxon>Tremellomycetes</taxon>
        <taxon>Trichosporonales</taxon>
        <taxon>Trichosporonaceae</taxon>
        <taxon>Cutaneotrichosporon</taxon>
    </lineage>
</organism>
<feature type="domain" description="Protein kinase" evidence="11">
    <location>
        <begin position="241"/>
        <end position="681"/>
    </location>
</feature>
<feature type="compositionally biased region" description="Polar residues" evidence="10">
    <location>
        <begin position="183"/>
        <end position="194"/>
    </location>
</feature>
<comment type="catalytic activity">
    <reaction evidence="8">
        <text>L-seryl-[protein] + ATP = O-phospho-L-seryl-[protein] + ADP + H(+)</text>
        <dbReference type="Rhea" id="RHEA:17989"/>
        <dbReference type="Rhea" id="RHEA-COMP:9863"/>
        <dbReference type="Rhea" id="RHEA-COMP:11604"/>
        <dbReference type="ChEBI" id="CHEBI:15378"/>
        <dbReference type="ChEBI" id="CHEBI:29999"/>
        <dbReference type="ChEBI" id="CHEBI:30616"/>
        <dbReference type="ChEBI" id="CHEBI:83421"/>
        <dbReference type="ChEBI" id="CHEBI:456216"/>
        <dbReference type="EC" id="2.7.11.1"/>
    </reaction>
</comment>
<keyword evidence="4 9" id="KW-0547">Nucleotide-binding</keyword>
<feature type="region of interest" description="Disordered" evidence="10">
    <location>
        <begin position="1"/>
        <end position="237"/>
    </location>
</feature>
<evidence type="ECO:0000256" key="2">
    <source>
        <dbReference type="ARBA" id="ARBA00022527"/>
    </source>
</evidence>
<evidence type="ECO:0000256" key="7">
    <source>
        <dbReference type="ARBA" id="ARBA00047899"/>
    </source>
</evidence>
<dbReference type="InterPro" id="IPR050236">
    <property type="entry name" value="Ser_Thr_kinase_AGC"/>
</dbReference>
<evidence type="ECO:0000256" key="5">
    <source>
        <dbReference type="ARBA" id="ARBA00022777"/>
    </source>
</evidence>
<feature type="binding site" evidence="9">
    <location>
        <position position="280"/>
    </location>
    <ligand>
        <name>ATP</name>
        <dbReference type="ChEBI" id="CHEBI:30616"/>
    </ligand>
</feature>
<dbReference type="Pfam" id="PF00069">
    <property type="entry name" value="Pkinase"/>
    <property type="match status" value="1"/>
</dbReference>
<dbReference type="Gene3D" id="3.30.200.20">
    <property type="entry name" value="Phosphorylase Kinase, domain 1"/>
    <property type="match status" value="2"/>
</dbReference>
<dbReference type="PANTHER" id="PTHR24356:SF163">
    <property type="entry name" value="3-PHOSPHOINOSITIDE-DEPENDENT PROTEIN KINASE 1-RELATED"/>
    <property type="match status" value="1"/>
</dbReference>
<dbReference type="PROSITE" id="PS00108">
    <property type="entry name" value="PROTEIN_KINASE_ST"/>
    <property type="match status" value="1"/>
</dbReference>
<evidence type="ECO:0000313" key="13">
    <source>
        <dbReference type="Proteomes" id="UP001233271"/>
    </source>
</evidence>
<evidence type="ECO:0000256" key="4">
    <source>
        <dbReference type="ARBA" id="ARBA00022741"/>
    </source>
</evidence>
<evidence type="ECO:0000259" key="11">
    <source>
        <dbReference type="PROSITE" id="PS50011"/>
    </source>
</evidence>
<dbReference type="RefSeq" id="XP_060460204.1">
    <property type="nucleotide sequence ID" value="XM_060603962.1"/>
</dbReference>
<dbReference type="GO" id="GO:0035556">
    <property type="term" value="P:intracellular signal transduction"/>
    <property type="evidence" value="ECO:0007669"/>
    <property type="project" value="TreeGrafter"/>
</dbReference>
<dbReference type="SMART" id="SM00220">
    <property type="entry name" value="S_TKc"/>
    <property type="match status" value="1"/>
</dbReference>
<dbReference type="GO" id="GO:0005524">
    <property type="term" value="F:ATP binding"/>
    <property type="evidence" value="ECO:0007669"/>
    <property type="project" value="UniProtKB-UniRule"/>
</dbReference>
<evidence type="ECO:0000256" key="8">
    <source>
        <dbReference type="ARBA" id="ARBA00048679"/>
    </source>
</evidence>
<dbReference type="AlphaFoldDB" id="A0AA48LAD6"/>
<evidence type="ECO:0000256" key="1">
    <source>
        <dbReference type="ARBA" id="ARBA00012513"/>
    </source>
</evidence>
<dbReference type="EC" id="2.7.11.1" evidence="1"/>
<dbReference type="SUPFAM" id="SSF56112">
    <property type="entry name" value="Protein kinase-like (PK-like)"/>
    <property type="match status" value="2"/>
</dbReference>
<feature type="compositionally biased region" description="Low complexity" evidence="10">
    <location>
        <begin position="36"/>
        <end position="51"/>
    </location>
</feature>
<dbReference type="Proteomes" id="UP001233271">
    <property type="component" value="Chromosome 7b"/>
</dbReference>
<dbReference type="KEGG" id="ccac:CcaHIS019_0705200"/>
<gene>
    <name evidence="12" type="primary">PKH1</name>
    <name evidence="12" type="ORF">CcaverHIS019_0705200</name>
</gene>